<dbReference type="PANTHER" id="PTHR30590">
    <property type="entry name" value="INNER MEMBRANE PROTEIN"/>
    <property type="match status" value="1"/>
</dbReference>
<sequence>MTTTNNSRLDVIDALRGFAIVSIMLLHNIEHFDFYFAPGGLPDWLKAVDKVIWDSLFFLFGGKSYAIFALLFGMTFYIQYHNREVRGEDFRARFAWRLVLLLGFGLLNSMFYHGDILSIYAVLGFALIPVVRLSSRWVLTIAIVLLLQPYAWIEFIQALPNPDQKLGDPASWAYFGIANDYFANGSATQVWWGNLTNGKIGVIRWSWENGRIFQIPALFMLGMLAGRKGVFKEGNQAFWRKTLLIALLAFIPFYLLKTWPEAWGIGQAVSRPLLTIVTSWSNVAFMVVLVSTFYLLFYSQAWLAIFSPLGRMSLTSYMVQSIVGTSIYYGFGLGMYKYTGASFALAIGIVLALVQRQFSVWWLARHPQGPLETVWHRLTWIGGASLIHAKN</sequence>
<feature type="transmembrane region" description="Helical" evidence="1">
    <location>
        <begin position="119"/>
        <end position="147"/>
    </location>
</feature>
<feature type="transmembrane region" description="Helical" evidence="1">
    <location>
        <begin position="94"/>
        <end position="113"/>
    </location>
</feature>
<dbReference type="Proteomes" id="UP000450012">
    <property type="component" value="Unassembled WGS sequence"/>
</dbReference>
<evidence type="ECO:0000256" key="1">
    <source>
        <dbReference type="SAM" id="Phobius"/>
    </source>
</evidence>
<keyword evidence="1" id="KW-0472">Membrane</keyword>
<feature type="transmembrane region" description="Helical" evidence="1">
    <location>
        <begin position="51"/>
        <end position="73"/>
    </location>
</feature>
<reference evidence="3 4" key="1">
    <citation type="submission" date="2019-12" db="EMBL/GenBank/DDBJ databases">
        <title>Novel species isolated from a subtropical stream in China.</title>
        <authorList>
            <person name="Lu H."/>
        </authorList>
    </citation>
    <scope>NUCLEOTIDE SEQUENCE [LARGE SCALE GENOMIC DNA]</scope>
    <source>
        <strain evidence="3 4">FT55W</strain>
    </source>
</reference>
<feature type="transmembrane region" description="Helical" evidence="1">
    <location>
        <begin position="276"/>
        <end position="297"/>
    </location>
</feature>
<organism evidence="3 4">
    <name type="scientific">Duganella rivi</name>
    <dbReference type="NCBI Taxonomy" id="2666083"/>
    <lineage>
        <taxon>Bacteria</taxon>
        <taxon>Pseudomonadati</taxon>
        <taxon>Pseudomonadota</taxon>
        <taxon>Betaproteobacteria</taxon>
        <taxon>Burkholderiales</taxon>
        <taxon>Oxalobacteraceae</taxon>
        <taxon>Telluria group</taxon>
        <taxon>Duganella</taxon>
    </lineage>
</organism>
<dbReference type="AlphaFoldDB" id="A0A7X4KCF6"/>
<comment type="caution">
    <text evidence="3">The sequence shown here is derived from an EMBL/GenBank/DDBJ whole genome shotgun (WGS) entry which is preliminary data.</text>
</comment>
<gene>
    <name evidence="3" type="ORF">GTP45_15920</name>
</gene>
<evidence type="ECO:0000313" key="3">
    <source>
        <dbReference type="EMBL" id="MYM68304.1"/>
    </source>
</evidence>
<keyword evidence="1" id="KW-0812">Transmembrane</keyword>
<feature type="transmembrane region" description="Helical" evidence="1">
    <location>
        <begin position="335"/>
        <end position="354"/>
    </location>
</feature>
<evidence type="ECO:0000259" key="2">
    <source>
        <dbReference type="Pfam" id="PF04235"/>
    </source>
</evidence>
<feature type="domain" description="DUF418" evidence="2">
    <location>
        <begin position="225"/>
        <end position="381"/>
    </location>
</feature>
<dbReference type="RefSeq" id="WP_161014813.1">
    <property type="nucleotide sequence ID" value="NZ_WWCK01000004.1"/>
</dbReference>
<keyword evidence="4" id="KW-1185">Reference proteome</keyword>
<evidence type="ECO:0000313" key="4">
    <source>
        <dbReference type="Proteomes" id="UP000450012"/>
    </source>
</evidence>
<feature type="transmembrane region" description="Helical" evidence="1">
    <location>
        <begin position="237"/>
        <end position="256"/>
    </location>
</feature>
<dbReference type="PANTHER" id="PTHR30590:SF2">
    <property type="entry name" value="INNER MEMBRANE PROTEIN"/>
    <property type="match status" value="1"/>
</dbReference>
<proteinExistence type="predicted"/>
<dbReference type="Pfam" id="PF04235">
    <property type="entry name" value="DUF418"/>
    <property type="match status" value="1"/>
</dbReference>
<accession>A0A7X4KCF6</accession>
<keyword evidence="1" id="KW-1133">Transmembrane helix</keyword>
<protein>
    <submittedName>
        <fullName evidence="3">DUF418 domain-containing protein</fullName>
    </submittedName>
</protein>
<dbReference type="EMBL" id="WWCK01000004">
    <property type="protein sequence ID" value="MYM68304.1"/>
    <property type="molecule type" value="Genomic_DNA"/>
</dbReference>
<dbReference type="InterPro" id="IPR007349">
    <property type="entry name" value="DUF418"/>
</dbReference>
<dbReference type="InterPro" id="IPR052529">
    <property type="entry name" value="Bact_Transport_Assoc"/>
</dbReference>
<name>A0A7X4KCF6_9BURK</name>